<dbReference type="Pfam" id="PF01221">
    <property type="entry name" value="Dynein_light"/>
    <property type="match status" value="1"/>
</dbReference>
<protein>
    <recommendedName>
        <fullName evidence="3">Dynein light chain</fullName>
    </recommendedName>
</protein>
<keyword evidence="2" id="KW-1185">Reference proteome</keyword>
<dbReference type="SUPFAM" id="SSF54648">
    <property type="entry name" value="DLC"/>
    <property type="match status" value="1"/>
</dbReference>
<gene>
    <name evidence="1" type="ORF">niasHT_015670</name>
</gene>
<dbReference type="AlphaFoldDB" id="A0ABD2L571"/>
<dbReference type="InterPro" id="IPR037177">
    <property type="entry name" value="DLC_sf"/>
</dbReference>
<reference evidence="1 2" key="1">
    <citation type="submission" date="2024-10" db="EMBL/GenBank/DDBJ databases">
        <authorList>
            <person name="Kim D."/>
        </authorList>
    </citation>
    <scope>NUCLEOTIDE SEQUENCE [LARGE SCALE GENOMIC DNA]</scope>
    <source>
        <strain evidence="1">BH-2024</strain>
    </source>
</reference>
<evidence type="ECO:0000313" key="1">
    <source>
        <dbReference type="EMBL" id="KAL3110067.1"/>
    </source>
</evidence>
<dbReference type="InterPro" id="IPR001372">
    <property type="entry name" value="Dynein_light_chain_typ-1/2"/>
</dbReference>
<dbReference type="Proteomes" id="UP001620626">
    <property type="component" value="Unassembled WGS sequence"/>
</dbReference>
<evidence type="ECO:0008006" key="3">
    <source>
        <dbReference type="Google" id="ProtNLM"/>
    </source>
</evidence>
<sequence length="110" mass="12722">MPLLDVRNDRKVREAEVFYCSELMEHTVITKICQLASSALQNDCPMMEMARALKSDLEKQLTGEWTVIIGKTFGAFLTVDARNFLHFRIGRTYFVLHRNEIKQGKAKQND</sequence>
<comment type="caution">
    <text evidence="1">The sequence shown here is derived from an EMBL/GenBank/DDBJ whole genome shotgun (WGS) entry which is preliminary data.</text>
</comment>
<evidence type="ECO:0000313" key="2">
    <source>
        <dbReference type="Proteomes" id="UP001620626"/>
    </source>
</evidence>
<dbReference type="SMART" id="SM01375">
    <property type="entry name" value="Dynein_light"/>
    <property type="match status" value="1"/>
</dbReference>
<dbReference type="Gene3D" id="3.30.740.10">
    <property type="entry name" value="Protein Inhibitor Of Neuronal Nitric Oxide Synthase"/>
    <property type="match status" value="1"/>
</dbReference>
<proteinExistence type="predicted"/>
<dbReference type="EMBL" id="JBICBT010000549">
    <property type="protein sequence ID" value="KAL3110067.1"/>
    <property type="molecule type" value="Genomic_DNA"/>
</dbReference>
<accession>A0ABD2L571</accession>
<dbReference type="CDD" id="cd21450">
    <property type="entry name" value="DLC-like_DYNLL1-like"/>
    <property type="match status" value="1"/>
</dbReference>
<name>A0ABD2L571_9BILA</name>
<organism evidence="1 2">
    <name type="scientific">Heterodera trifolii</name>
    <dbReference type="NCBI Taxonomy" id="157864"/>
    <lineage>
        <taxon>Eukaryota</taxon>
        <taxon>Metazoa</taxon>
        <taxon>Ecdysozoa</taxon>
        <taxon>Nematoda</taxon>
        <taxon>Chromadorea</taxon>
        <taxon>Rhabditida</taxon>
        <taxon>Tylenchina</taxon>
        <taxon>Tylenchomorpha</taxon>
        <taxon>Tylenchoidea</taxon>
        <taxon>Heteroderidae</taxon>
        <taxon>Heteroderinae</taxon>
        <taxon>Heterodera</taxon>
    </lineage>
</organism>